<sequence length="60" mass="7052">MQKVSSFITYYKIEYSAFSELQTKLPYGSKRMLTKQVAELETDVIFIKHRYVTVPVKSDD</sequence>
<evidence type="ECO:0000259" key="1">
    <source>
        <dbReference type="Pfam" id="PF01638"/>
    </source>
</evidence>
<gene>
    <name evidence="2" type="ORF">RU87_GL001021</name>
</gene>
<dbReference type="EMBL" id="JXJX01000004">
    <property type="protein sequence ID" value="PCS07385.1"/>
    <property type="molecule type" value="Genomic_DNA"/>
</dbReference>
<keyword evidence="3" id="KW-1185">Reference proteome</keyword>
<dbReference type="Proteomes" id="UP000242246">
    <property type="component" value="Unassembled WGS sequence"/>
</dbReference>
<proteinExistence type="predicted"/>
<reference evidence="2 3" key="1">
    <citation type="submission" date="2014-12" db="EMBL/GenBank/DDBJ databases">
        <title>Draft genome sequences of 10 type strains of Lactococcus.</title>
        <authorList>
            <person name="Sun Z."/>
            <person name="Zhong Z."/>
            <person name="Liu W."/>
            <person name="Zhang W."/>
            <person name="Zhang H."/>
        </authorList>
    </citation>
    <scope>NUCLEOTIDE SEQUENCE [LARGE SCALE GENOMIC DNA]</scope>
    <source>
        <strain evidence="2 3">DSM 20686</strain>
    </source>
</reference>
<accession>A0A2A5S1N7</accession>
<feature type="domain" description="HTH hxlR-type" evidence="1">
    <location>
        <begin position="17"/>
        <end position="57"/>
    </location>
</feature>
<comment type="caution">
    <text evidence="2">The sequence shown here is derived from an EMBL/GenBank/DDBJ whole genome shotgun (WGS) entry which is preliminary data.</text>
</comment>
<name>A0A2A5S1N7_9LACT</name>
<dbReference type="InterPro" id="IPR002577">
    <property type="entry name" value="HTH_HxlR"/>
</dbReference>
<dbReference type="AlphaFoldDB" id="A0A2A5S1N7"/>
<evidence type="ECO:0000313" key="3">
    <source>
        <dbReference type="Proteomes" id="UP000242246"/>
    </source>
</evidence>
<organism evidence="2 3">
    <name type="scientific">Pseudolactococcus plantarum</name>
    <dbReference type="NCBI Taxonomy" id="1365"/>
    <lineage>
        <taxon>Bacteria</taxon>
        <taxon>Bacillati</taxon>
        <taxon>Bacillota</taxon>
        <taxon>Bacilli</taxon>
        <taxon>Lactobacillales</taxon>
        <taxon>Streptococcaceae</taxon>
        <taxon>Pseudolactococcus</taxon>
    </lineage>
</organism>
<dbReference type="Pfam" id="PF01638">
    <property type="entry name" value="HxlR"/>
    <property type="match status" value="1"/>
</dbReference>
<evidence type="ECO:0000313" key="2">
    <source>
        <dbReference type="EMBL" id="PCS07385.1"/>
    </source>
</evidence>
<protein>
    <recommendedName>
        <fullName evidence="1">HTH hxlR-type domain-containing protein</fullName>
    </recommendedName>
</protein>